<dbReference type="RefSeq" id="WP_353549640.1">
    <property type="nucleotide sequence ID" value="NZ_AP029612.1"/>
</dbReference>
<dbReference type="AlphaFoldDB" id="A0AAT9GFF0"/>
<evidence type="ECO:0008006" key="2">
    <source>
        <dbReference type="Google" id="ProtNLM"/>
    </source>
</evidence>
<reference evidence="1" key="1">
    <citation type="submission" date="2024-02" db="EMBL/GenBank/DDBJ databases">
        <title>Sediminibacterium planktonica sp. nov. and Sediminibacterium longus sp. nov., isolated from surface lake and river water.</title>
        <authorList>
            <person name="Watanabe K."/>
            <person name="Takemine S."/>
            <person name="Ishii Y."/>
            <person name="Ogata Y."/>
            <person name="Shindo C."/>
            <person name="Suda W."/>
        </authorList>
    </citation>
    <scope>NUCLEOTIDE SEQUENCE</scope>
    <source>
        <strain evidence="1">KACHI17</strain>
    </source>
</reference>
<name>A0AAT9GFF0_9BACT</name>
<accession>A0AAT9GFF0</accession>
<proteinExistence type="predicted"/>
<sequence>MKKYIFLLLLFVCIKSEIYGQRPQQFELRIVPEVSFPLGNFSQVANTGIGGSLKGSYSFKSPGHLLLSIGYQNFGIKTLVPGVSSQYTIIPLMLGYRHDIKRVFLESQVGAGLYTLKAKNGAASATDSNVNFTYSQSIGYDFGNYELLMRYQSGSLKGSDRLNVLGIGMNFSF</sequence>
<organism evidence="1">
    <name type="scientific">Sediminibacterium sp. KACHI17</name>
    <dbReference type="NCBI Taxonomy" id="1751071"/>
    <lineage>
        <taxon>Bacteria</taxon>
        <taxon>Pseudomonadati</taxon>
        <taxon>Bacteroidota</taxon>
        <taxon>Chitinophagia</taxon>
        <taxon>Chitinophagales</taxon>
        <taxon>Chitinophagaceae</taxon>
        <taxon>Sediminibacterium</taxon>
    </lineage>
</organism>
<protein>
    <recommendedName>
        <fullName evidence="2">Outer membrane protein beta-barrel domain-containing protein</fullName>
    </recommendedName>
</protein>
<dbReference type="EMBL" id="AP029612">
    <property type="protein sequence ID" value="BFG69312.1"/>
    <property type="molecule type" value="Genomic_DNA"/>
</dbReference>
<evidence type="ECO:0000313" key="1">
    <source>
        <dbReference type="EMBL" id="BFG69312.1"/>
    </source>
</evidence>
<gene>
    <name evidence="1" type="ORF">KACHI17_01930</name>
</gene>